<proteinExistence type="predicted"/>
<feature type="signal peptide" evidence="1">
    <location>
        <begin position="1"/>
        <end position="20"/>
    </location>
</feature>
<name>A0AAW0TAT9_SCYPA</name>
<feature type="chain" id="PRO_5043777117" evidence="1">
    <location>
        <begin position="21"/>
        <end position="139"/>
    </location>
</feature>
<keyword evidence="3" id="KW-1185">Reference proteome</keyword>
<protein>
    <submittedName>
        <fullName evidence="2">Uncharacterized protein</fullName>
    </submittedName>
</protein>
<keyword evidence="1" id="KW-0732">Signal</keyword>
<dbReference type="Proteomes" id="UP001487740">
    <property type="component" value="Unassembled WGS sequence"/>
</dbReference>
<dbReference type="EMBL" id="JARAKH010000035">
    <property type="protein sequence ID" value="KAK8384303.1"/>
    <property type="molecule type" value="Genomic_DNA"/>
</dbReference>
<evidence type="ECO:0000313" key="3">
    <source>
        <dbReference type="Proteomes" id="UP001487740"/>
    </source>
</evidence>
<accession>A0AAW0TAT9</accession>
<gene>
    <name evidence="2" type="ORF">O3P69_009224</name>
</gene>
<evidence type="ECO:0000256" key="1">
    <source>
        <dbReference type="SAM" id="SignalP"/>
    </source>
</evidence>
<reference evidence="2 3" key="1">
    <citation type="submission" date="2023-03" db="EMBL/GenBank/DDBJ databases">
        <title>High-quality genome of Scylla paramamosain provides insights in environmental adaptation.</title>
        <authorList>
            <person name="Zhang L."/>
        </authorList>
    </citation>
    <scope>NUCLEOTIDE SEQUENCE [LARGE SCALE GENOMIC DNA]</scope>
    <source>
        <strain evidence="2">LZ_2023a</strain>
        <tissue evidence="2">Muscle</tissue>
    </source>
</reference>
<evidence type="ECO:0000313" key="2">
    <source>
        <dbReference type="EMBL" id="KAK8384303.1"/>
    </source>
</evidence>
<dbReference type="AlphaFoldDB" id="A0AAW0TAT9"/>
<organism evidence="2 3">
    <name type="scientific">Scylla paramamosain</name>
    <name type="common">Mud crab</name>
    <dbReference type="NCBI Taxonomy" id="85552"/>
    <lineage>
        <taxon>Eukaryota</taxon>
        <taxon>Metazoa</taxon>
        <taxon>Ecdysozoa</taxon>
        <taxon>Arthropoda</taxon>
        <taxon>Crustacea</taxon>
        <taxon>Multicrustacea</taxon>
        <taxon>Malacostraca</taxon>
        <taxon>Eumalacostraca</taxon>
        <taxon>Eucarida</taxon>
        <taxon>Decapoda</taxon>
        <taxon>Pleocyemata</taxon>
        <taxon>Brachyura</taxon>
        <taxon>Eubrachyura</taxon>
        <taxon>Portunoidea</taxon>
        <taxon>Portunidae</taxon>
        <taxon>Portuninae</taxon>
        <taxon>Scylla</taxon>
    </lineage>
</organism>
<sequence>MQITQFAVIASVVSLGASHALPIWDMLPRQEKIGQIMYLFAHLVDQNCAYSYVPDCHHLFMLRGLSNLVNMSEHTLNKLDPQQRGAQRVIWGAVMRDTWLPPSPAPHHLPYYLVPQVDEMSNEIEHSFPNPPKPPTPLL</sequence>
<comment type="caution">
    <text evidence="2">The sequence shown here is derived from an EMBL/GenBank/DDBJ whole genome shotgun (WGS) entry which is preliminary data.</text>
</comment>